<dbReference type="EMBL" id="JAIWYP010000002">
    <property type="protein sequence ID" value="KAH3862101.1"/>
    <property type="molecule type" value="Genomic_DNA"/>
</dbReference>
<feature type="chain" id="PRO_5038496519" description="C-type lectin domain-containing protein" evidence="6">
    <location>
        <begin position="24"/>
        <end position="498"/>
    </location>
</feature>
<evidence type="ECO:0000256" key="5">
    <source>
        <dbReference type="SAM" id="MobiDB-lite"/>
    </source>
</evidence>
<dbReference type="GO" id="GO:0005615">
    <property type="term" value="C:extracellular space"/>
    <property type="evidence" value="ECO:0007669"/>
    <property type="project" value="TreeGrafter"/>
</dbReference>
<name>A0A9D4LQC1_DREPO</name>
<keyword evidence="4" id="KW-0430">Lectin</keyword>
<dbReference type="InterPro" id="IPR051663">
    <property type="entry name" value="CLec_Tetranectin-domain"/>
</dbReference>
<dbReference type="PANTHER" id="PTHR22799">
    <property type="entry name" value="TETRANECTIN-RELATED"/>
    <property type="match status" value="1"/>
</dbReference>
<reference evidence="8" key="1">
    <citation type="journal article" date="2019" name="bioRxiv">
        <title>The Genome of the Zebra Mussel, Dreissena polymorpha: A Resource for Invasive Species Research.</title>
        <authorList>
            <person name="McCartney M.A."/>
            <person name="Auch B."/>
            <person name="Kono T."/>
            <person name="Mallez S."/>
            <person name="Zhang Y."/>
            <person name="Obille A."/>
            <person name="Becker A."/>
            <person name="Abrahante J.E."/>
            <person name="Garbe J."/>
            <person name="Badalamenti J.P."/>
            <person name="Herman A."/>
            <person name="Mangelson H."/>
            <person name="Liachko I."/>
            <person name="Sullivan S."/>
            <person name="Sone E.D."/>
            <person name="Koren S."/>
            <person name="Silverstein K.A.T."/>
            <person name="Beckman K.B."/>
            <person name="Gohl D.M."/>
        </authorList>
    </citation>
    <scope>NUCLEOTIDE SEQUENCE</scope>
    <source>
        <strain evidence="8">Duluth1</strain>
        <tissue evidence="8">Whole animal</tissue>
    </source>
</reference>
<feature type="signal peptide" evidence="6">
    <location>
        <begin position="1"/>
        <end position="23"/>
    </location>
</feature>
<evidence type="ECO:0000259" key="7">
    <source>
        <dbReference type="PROSITE" id="PS50041"/>
    </source>
</evidence>
<protein>
    <recommendedName>
        <fullName evidence="7">C-type lectin domain-containing protein</fullName>
    </recommendedName>
</protein>
<feature type="domain" description="C-type lectin" evidence="7">
    <location>
        <begin position="370"/>
        <end position="477"/>
    </location>
</feature>
<dbReference type="SMART" id="SM00034">
    <property type="entry name" value="CLECT"/>
    <property type="match status" value="1"/>
</dbReference>
<feature type="region of interest" description="Disordered" evidence="5">
    <location>
        <begin position="252"/>
        <end position="346"/>
    </location>
</feature>
<comment type="caution">
    <text evidence="8">The sequence shown here is derived from an EMBL/GenBank/DDBJ whole genome shotgun (WGS) entry which is preliminary data.</text>
</comment>
<dbReference type="Pfam" id="PF00059">
    <property type="entry name" value="Lectin_C"/>
    <property type="match status" value="1"/>
</dbReference>
<dbReference type="PANTHER" id="PTHR22799:SF1">
    <property type="entry name" value="C-TYPE LECTIN DOMAIN FAMILY 11 MEMBER A"/>
    <property type="match status" value="1"/>
</dbReference>
<feature type="compositionally biased region" description="Low complexity" evidence="5">
    <location>
        <begin position="252"/>
        <end position="344"/>
    </location>
</feature>
<comment type="subcellular location">
    <subcellularLocation>
        <location evidence="1">Secreted</location>
    </subcellularLocation>
</comment>
<dbReference type="Gene3D" id="3.10.100.10">
    <property type="entry name" value="Mannose-Binding Protein A, subunit A"/>
    <property type="match status" value="1"/>
</dbReference>
<dbReference type="AlphaFoldDB" id="A0A9D4LQC1"/>
<feature type="compositionally biased region" description="Low complexity" evidence="5">
    <location>
        <begin position="116"/>
        <end position="239"/>
    </location>
</feature>
<keyword evidence="3 6" id="KW-0732">Signal</keyword>
<evidence type="ECO:0000256" key="4">
    <source>
        <dbReference type="ARBA" id="ARBA00022734"/>
    </source>
</evidence>
<keyword evidence="2" id="KW-0964">Secreted</keyword>
<dbReference type="SUPFAM" id="SSF56436">
    <property type="entry name" value="C-type lectin-like"/>
    <property type="match status" value="1"/>
</dbReference>
<feature type="region of interest" description="Disordered" evidence="5">
    <location>
        <begin position="108"/>
        <end position="239"/>
    </location>
</feature>
<evidence type="ECO:0000256" key="2">
    <source>
        <dbReference type="ARBA" id="ARBA00022525"/>
    </source>
</evidence>
<reference evidence="8" key="2">
    <citation type="submission" date="2020-11" db="EMBL/GenBank/DDBJ databases">
        <authorList>
            <person name="McCartney M.A."/>
            <person name="Auch B."/>
            <person name="Kono T."/>
            <person name="Mallez S."/>
            <person name="Becker A."/>
            <person name="Gohl D.M."/>
            <person name="Silverstein K.A.T."/>
            <person name="Koren S."/>
            <person name="Bechman K.B."/>
            <person name="Herman A."/>
            <person name="Abrahante J.E."/>
            <person name="Garbe J."/>
        </authorList>
    </citation>
    <scope>NUCLEOTIDE SEQUENCE</scope>
    <source>
        <strain evidence="8">Duluth1</strain>
        <tissue evidence="8">Whole animal</tissue>
    </source>
</reference>
<dbReference type="InterPro" id="IPR016186">
    <property type="entry name" value="C-type_lectin-like/link_sf"/>
</dbReference>
<proteinExistence type="predicted"/>
<dbReference type="InterPro" id="IPR016187">
    <property type="entry name" value="CTDL_fold"/>
</dbReference>
<evidence type="ECO:0000313" key="8">
    <source>
        <dbReference type="EMBL" id="KAH3862101.1"/>
    </source>
</evidence>
<dbReference type="PROSITE" id="PS50041">
    <property type="entry name" value="C_TYPE_LECTIN_2"/>
    <property type="match status" value="1"/>
</dbReference>
<dbReference type="Proteomes" id="UP000828390">
    <property type="component" value="Unassembled WGS sequence"/>
</dbReference>
<sequence length="498" mass="54072">MAAMRYWYALTVVFTIFPSRVISDYECVCNYAVERPVYGQHNEHAEAIGYMYEFDCKPLVKLPAPNGWLTLAYDHQVGYVTRDQLVTTQVCPGQASVSDILTTLLPSTTTEHHTRSTTTMTTPSPTTSTTTTTIKTTKIATTTTPTPTTIPTTTTTTTQPTLTTPASTQSITTTAKTTYTSTTSPTTTTVTITHTSTTPIPSPSITTTTSTTTPTSTTSPTTTTTTTQPTSTTPSTTTSITTTATLTYSSTISPSTTTVTTTTSSKEPAPTTSITTTSTISPTTTTTAFTTTTPTPTTPTPTTSITTTPPTTRTSTTPSTTTTSTTPKPTTTTVPTTTTTTEPSMKNRPDLCSAVVHMYTQQEQGALTQYGDHCYQLVPHKLTWTMAEMDCRSKGGNLIRLIGIGIQTYIYNWVHSFRFTAPIWLGLHGSGEYHWITGDSLRYSNWYSANPGMQREHCALMKPDWPFYGKWEVEDCDSTSVTNAFICEYRTSDDEIIG</sequence>
<evidence type="ECO:0000256" key="1">
    <source>
        <dbReference type="ARBA" id="ARBA00004613"/>
    </source>
</evidence>
<evidence type="ECO:0000256" key="6">
    <source>
        <dbReference type="SAM" id="SignalP"/>
    </source>
</evidence>
<organism evidence="8 9">
    <name type="scientific">Dreissena polymorpha</name>
    <name type="common">Zebra mussel</name>
    <name type="synonym">Mytilus polymorpha</name>
    <dbReference type="NCBI Taxonomy" id="45954"/>
    <lineage>
        <taxon>Eukaryota</taxon>
        <taxon>Metazoa</taxon>
        <taxon>Spiralia</taxon>
        <taxon>Lophotrochozoa</taxon>
        <taxon>Mollusca</taxon>
        <taxon>Bivalvia</taxon>
        <taxon>Autobranchia</taxon>
        <taxon>Heteroconchia</taxon>
        <taxon>Euheterodonta</taxon>
        <taxon>Imparidentia</taxon>
        <taxon>Neoheterodontei</taxon>
        <taxon>Myida</taxon>
        <taxon>Dreissenoidea</taxon>
        <taxon>Dreissenidae</taxon>
        <taxon>Dreissena</taxon>
    </lineage>
</organism>
<keyword evidence="9" id="KW-1185">Reference proteome</keyword>
<dbReference type="InterPro" id="IPR001304">
    <property type="entry name" value="C-type_lectin-like"/>
</dbReference>
<dbReference type="GO" id="GO:0030246">
    <property type="term" value="F:carbohydrate binding"/>
    <property type="evidence" value="ECO:0007669"/>
    <property type="project" value="UniProtKB-KW"/>
</dbReference>
<dbReference type="GO" id="GO:0008083">
    <property type="term" value="F:growth factor activity"/>
    <property type="evidence" value="ECO:0007669"/>
    <property type="project" value="TreeGrafter"/>
</dbReference>
<gene>
    <name evidence="8" type="ORF">DPMN_025064</name>
</gene>
<evidence type="ECO:0000256" key="3">
    <source>
        <dbReference type="ARBA" id="ARBA00022729"/>
    </source>
</evidence>
<accession>A0A9D4LQC1</accession>
<dbReference type="CDD" id="cd00037">
    <property type="entry name" value="CLECT"/>
    <property type="match status" value="1"/>
</dbReference>
<evidence type="ECO:0000313" key="9">
    <source>
        <dbReference type="Proteomes" id="UP000828390"/>
    </source>
</evidence>